<keyword evidence="2" id="KW-1185">Reference proteome</keyword>
<accession>A0ACD3AH89</accession>
<dbReference type="Proteomes" id="UP000308600">
    <property type="component" value="Unassembled WGS sequence"/>
</dbReference>
<proteinExistence type="predicted"/>
<evidence type="ECO:0000313" key="1">
    <source>
        <dbReference type="EMBL" id="TFK65038.1"/>
    </source>
</evidence>
<reference evidence="1 2" key="1">
    <citation type="journal article" date="2019" name="Nat. Ecol. Evol.">
        <title>Megaphylogeny resolves global patterns of mushroom evolution.</title>
        <authorList>
            <person name="Varga T."/>
            <person name="Krizsan K."/>
            <person name="Foldi C."/>
            <person name="Dima B."/>
            <person name="Sanchez-Garcia M."/>
            <person name="Sanchez-Ramirez S."/>
            <person name="Szollosi G.J."/>
            <person name="Szarkandi J.G."/>
            <person name="Papp V."/>
            <person name="Albert L."/>
            <person name="Andreopoulos W."/>
            <person name="Angelini C."/>
            <person name="Antonin V."/>
            <person name="Barry K.W."/>
            <person name="Bougher N.L."/>
            <person name="Buchanan P."/>
            <person name="Buyck B."/>
            <person name="Bense V."/>
            <person name="Catcheside P."/>
            <person name="Chovatia M."/>
            <person name="Cooper J."/>
            <person name="Damon W."/>
            <person name="Desjardin D."/>
            <person name="Finy P."/>
            <person name="Geml J."/>
            <person name="Haridas S."/>
            <person name="Hughes K."/>
            <person name="Justo A."/>
            <person name="Karasinski D."/>
            <person name="Kautmanova I."/>
            <person name="Kiss B."/>
            <person name="Kocsube S."/>
            <person name="Kotiranta H."/>
            <person name="LaButti K.M."/>
            <person name="Lechner B.E."/>
            <person name="Liimatainen K."/>
            <person name="Lipzen A."/>
            <person name="Lukacs Z."/>
            <person name="Mihaltcheva S."/>
            <person name="Morgado L.N."/>
            <person name="Niskanen T."/>
            <person name="Noordeloos M.E."/>
            <person name="Ohm R.A."/>
            <person name="Ortiz-Santana B."/>
            <person name="Ovrebo C."/>
            <person name="Racz N."/>
            <person name="Riley R."/>
            <person name="Savchenko A."/>
            <person name="Shiryaev A."/>
            <person name="Soop K."/>
            <person name="Spirin V."/>
            <person name="Szebenyi C."/>
            <person name="Tomsovsky M."/>
            <person name="Tulloss R.E."/>
            <person name="Uehling J."/>
            <person name="Grigoriev I.V."/>
            <person name="Vagvolgyi C."/>
            <person name="Papp T."/>
            <person name="Martin F.M."/>
            <person name="Miettinen O."/>
            <person name="Hibbett D.S."/>
            <person name="Nagy L.G."/>
        </authorList>
    </citation>
    <scope>NUCLEOTIDE SEQUENCE [LARGE SCALE GENOMIC DNA]</scope>
    <source>
        <strain evidence="1 2">NL-1719</strain>
    </source>
</reference>
<name>A0ACD3AH89_9AGAR</name>
<organism evidence="1 2">
    <name type="scientific">Pluteus cervinus</name>
    <dbReference type="NCBI Taxonomy" id="181527"/>
    <lineage>
        <taxon>Eukaryota</taxon>
        <taxon>Fungi</taxon>
        <taxon>Dikarya</taxon>
        <taxon>Basidiomycota</taxon>
        <taxon>Agaricomycotina</taxon>
        <taxon>Agaricomycetes</taxon>
        <taxon>Agaricomycetidae</taxon>
        <taxon>Agaricales</taxon>
        <taxon>Pluteineae</taxon>
        <taxon>Pluteaceae</taxon>
        <taxon>Pluteus</taxon>
    </lineage>
</organism>
<sequence>MVDPIFPLEIENKIFVYAVLLKNQNESALNLLLVARRVHTWLMPELLRTLIIRTVPITNQYPFRWQISTLEKYGKHVRNLFIWWSRRQVEDLNPDKCLSLCPNVTNLLLWTERKDVPVDKMVHLPLTHLSFNLDDTPEMTPEIIQLYSRITHLETISTTTTEEKLAQLKHFTSITHLAVPNTSRFDILPRFFTNRPTLEVLIFLDPGSSYKDPLRLDGVFDPKSDDPRIVRMTCQPDCEVEEWLLNIQMGRGMWEMAEGAVREQKKLRDAVQRR</sequence>
<evidence type="ECO:0000313" key="2">
    <source>
        <dbReference type="Proteomes" id="UP000308600"/>
    </source>
</evidence>
<gene>
    <name evidence="1" type="ORF">BDN72DRAFT_962834</name>
</gene>
<protein>
    <submittedName>
        <fullName evidence="1">Uncharacterized protein</fullName>
    </submittedName>
</protein>
<dbReference type="EMBL" id="ML208451">
    <property type="protein sequence ID" value="TFK65038.1"/>
    <property type="molecule type" value="Genomic_DNA"/>
</dbReference>